<evidence type="ECO:0000313" key="2">
    <source>
        <dbReference type="EMBL" id="KAH1073910.1"/>
    </source>
</evidence>
<reference evidence="2 3" key="1">
    <citation type="journal article" date="2021" name="Plant Biotechnol. J.">
        <title>Multi-omics assisted identification of the key and species-specific regulatory components of drought-tolerant mechanisms in Gossypium stocksii.</title>
        <authorList>
            <person name="Yu D."/>
            <person name="Ke L."/>
            <person name="Zhang D."/>
            <person name="Wu Y."/>
            <person name="Sun Y."/>
            <person name="Mei J."/>
            <person name="Sun J."/>
            <person name="Sun Y."/>
        </authorList>
    </citation>
    <scope>NUCLEOTIDE SEQUENCE [LARGE SCALE GENOMIC DNA]</scope>
    <source>
        <strain evidence="3">cv. E1</strain>
        <tissue evidence="2">Leaf</tissue>
    </source>
</reference>
<dbReference type="AlphaFoldDB" id="A0A9D3V8D0"/>
<sequence length="157" mass="17924">MAKENRLWFLPNKLLELEKGMMDCLYAKCTPCITDYVMAELEKLGQKYRVALRCSFMNFFRNTRCLKCKAEGLKRVATDDVQMKKGDWNYPGIGFSFTSFMFCAERGRLYTCGPYTFCGKALNCIDIGDEGLTLIAVGGSNPVLRIWDPRKPDTSNH</sequence>
<dbReference type="InterPro" id="IPR006984">
    <property type="entry name" value="Fcf1/UTP23"/>
</dbReference>
<proteinExistence type="predicted"/>
<dbReference type="EMBL" id="JAIQCV010000008">
    <property type="protein sequence ID" value="KAH1073910.1"/>
    <property type="molecule type" value="Genomic_DNA"/>
</dbReference>
<dbReference type="OrthoDB" id="997083at2759"/>
<dbReference type="GO" id="GO:0032040">
    <property type="term" value="C:small-subunit processome"/>
    <property type="evidence" value="ECO:0007669"/>
    <property type="project" value="InterPro"/>
</dbReference>
<comment type="caution">
    <text evidence="2">The sequence shown here is derived from an EMBL/GenBank/DDBJ whole genome shotgun (WGS) entry which is preliminary data.</text>
</comment>
<organism evidence="2 3">
    <name type="scientific">Gossypium stocksii</name>
    <dbReference type="NCBI Taxonomy" id="47602"/>
    <lineage>
        <taxon>Eukaryota</taxon>
        <taxon>Viridiplantae</taxon>
        <taxon>Streptophyta</taxon>
        <taxon>Embryophyta</taxon>
        <taxon>Tracheophyta</taxon>
        <taxon>Spermatophyta</taxon>
        <taxon>Magnoliopsida</taxon>
        <taxon>eudicotyledons</taxon>
        <taxon>Gunneridae</taxon>
        <taxon>Pentapetalae</taxon>
        <taxon>rosids</taxon>
        <taxon>malvids</taxon>
        <taxon>Malvales</taxon>
        <taxon>Malvaceae</taxon>
        <taxon>Malvoideae</taxon>
        <taxon>Gossypium</taxon>
    </lineage>
</organism>
<dbReference type="Proteomes" id="UP000828251">
    <property type="component" value="Unassembled WGS sequence"/>
</dbReference>
<keyword evidence="3" id="KW-1185">Reference proteome</keyword>
<gene>
    <name evidence="2" type="ORF">J1N35_026238</name>
</gene>
<protein>
    <submittedName>
        <fullName evidence="2">Uncharacterized protein</fullName>
    </submittedName>
</protein>
<evidence type="ECO:0000256" key="1">
    <source>
        <dbReference type="ARBA" id="ARBA00023242"/>
    </source>
</evidence>
<keyword evidence="1" id="KW-0539">Nucleus</keyword>
<dbReference type="Gene3D" id="3.40.50.1010">
    <property type="entry name" value="5'-nuclease"/>
    <property type="match status" value="1"/>
</dbReference>
<dbReference type="PANTHER" id="PTHR12416">
    <property type="entry name" value="RRNA-PROCESSING PROTEIN UTP23 HOMOLOG"/>
    <property type="match status" value="1"/>
</dbReference>
<dbReference type="Pfam" id="PF04900">
    <property type="entry name" value="Fcf1"/>
    <property type="match status" value="1"/>
</dbReference>
<name>A0A9D3V8D0_9ROSI</name>
<accession>A0A9D3V8D0</accession>
<evidence type="ECO:0000313" key="3">
    <source>
        <dbReference type="Proteomes" id="UP000828251"/>
    </source>
</evidence>